<dbReference type="NCBIfam" id="TIGR02444">
    <property type="entry name" value="TIGR02444 family protein"/>
    <property type="match status" value="1"/>
</dbReference>
<proteinExistence type="predicted"/>
<dbReference type="InterPro" id="IPR012659">
    <property type="entry name" value="CHP02444"/>
</dbReference>
<dbReference type="STRING" id="858640.A3K86_09105"/>
<organism evidence="1 2">
    <name type="scientific">Photobacterium jeanii</name>
    <dbReference type="NCBI Taxonomy" id="858640"/>
    <lineage>
        <taxon>Bacteria</taxon>
        <taxon>Pseudomonadati</taxon>
        <taxon>Pseudomonadota</taxon>
        <taxon>Gammaproteobacteria</taxon>
        <taxon>Vibrionales</taxon>
        <taxon>Vibrionaceae</taxon>
        <taxon>Photobacterium</taxon>
    </lineage>
</organism>
<evidence type="ECO:0000313" key="1">
    <source>
        <dbReference type="EMBL" id="OAN17080.1"/>
    </source>
</evidence>
<dbReference type="RefSeq" id="WP_068330584.1">
    <property type="nucleotide sequence ID" value="NZ_LVHF01000015.1"/>
</dbReference>
<evidence type="ECO:0000313" key="2">
    <source>
        <dbReference type="Proteomes" id="UP000078503"/>
    </source>
</evidence>
<evidence type="ECO:0008006" key="3">
    <source>
        <dbReference type="Google" id="ProtNLM"/>
    </source>
</evidence>
<name>A0A178KIL3_9GAMM</name>
<dbReference type="AlphaFoldDB" id="A0A178KIL3"/>
<comment type="caution">
    <text evidence="1">The sequence shown here is derived from an EMBL/GenBank/DDBJ whole genome shotgun (WGS) entry which is preliminary data.</text>
</comment>
<accession>A0A178KIL3</accession>
<sequence length="157" mass="18078">MPTANTFEQHAFAHQAFWDFSYDHYFKADVEAACLALQTFHHGSVNFALLMLWLDSQHVILSADQRHRLQQSLQPTDGLLQDYRAMRRALKPQLDDAGYQQLKDFELKVERQQQHDLIAHLNQMTLQAVTPDEPATNLARYCQSIGALALMDKLLAR</sequence>
<dbReference type="Pfam" id="PF09523">
    <property type="entry name" value="DUF2390"/>
    <property type="match status" value="1"/>
</dbReference>
<dbReference type="EMBL" id="LVHF01000015">
    <property type="protein sequence ID" value="OAN17080.1"/>
    <property type="molecule type" value="Genomic_DNA"/>
</dbReference>
<dbReference type="Proteomes" id="UP000078503">
    <property type="component" value="Unassembled WGS sequence"/>
</dbReference>
<dbReference type="OrthoDB" id="5795846at2"/>
<keyword evidence="2" id="KW-1185">Reference proteome</keyword>
<gene>
    <name evidence="1" type="ORF">A3K86_09105</name>
</gene>
<reference evidence="1 2" key="1">
    <citation type="submission" date="2016-03" db="EMBL/GenBank/DDBJ databases">
        <title>Photobacterium proteolyticum sp. nov. a protease producing bacterium isolated from ocean sediments of Laizhou Bay.</title>
        <authorList>
            <person name="Li Y."/>
        </authorList>
    </citation>
    <scope>NUCLEOTIDE SEQUENCE [LARGE SCALE GENOMIC DNA]</scope>
    <source>
        <strain evidence="1 2">R-40508</strain>
    </source>
</reference>
<protein>
    <recommendedName>
        <fullName evidence="3">TIGR02444 family protein</fullName>
    </recommendedName>
</protein>